<protein>
    <submittedName>
        <fullName evidence="2">Uncharacterized protein</fullName>
    </submittedName>
</protein>
<dbReference type="RefSeq" id="WP_125150521.1">
    <property type="nucleotide sequence ID" value="NZ_JAXFPJ010000056.1"/>
</dbReference>
<feature type="compositionally biased region" description="Basic and acidic residues" evidence="1">
    <location>
        <begin position="51"/>
        <end position="80"/>
    </location>
</feature>
<evidence type="ECO:0000313" key="3">
    <source>
        <dbReference type="Proteomes" id="UP000270205"/>
    </source>
</evidence>
<gene>
    <name evidence="2" type="ORF">NCTC12929_00281</name>
</gene>
<reference evidence="2 3" key="1">
    <citation type="submission" date="2018-11" db="EMBL/GenBank/DDBJ databases">
        <authorList>
            <consortium name="Pathogen Informatics"/>
        </authorList>
    </citation>
    <scope>NUCLEOTIDE SEQUENCE [LARGE SCALE GENOMIC DNA]</scope>
    <source>
        <strain evidence="2 3">NCTC12929</strain>
    </source>
</reference>
<sequence length="87" mass="10550">MRTMILVGTFTQKEILEHKIKVMGKDWVQNRLEAKEQVQDMKKRQNSLSEEEAHKEAMEQAEKIKRLREERMSRGEDSFSRRRFKKI</sequence>
<dbReference type="AlphaFoldDB" id="A0A7Z9CF60"/>
<evidence type="ECO:0000256" key="1">
    <source>
        <dbReference type="SAM" id="MobiDB-lite"/>
    </source>
</evidence>
<proteinExistence type="predicted"/>
<name>A0A7Z9CF60_9FLAO</name>
<accession>A0A7Z9CF60</accession>
<comment type="caution">
    <text evidence="2">The sequence shown here is derived from an EMBL/GenBank/DDBJ whole genome shotgun (WGS) entry which is preliminary data.</text>
</comment>
<dbReference type="Proteomes" id="UP000270205">
    <property type="component" value="Unassembled WGS sequence"/>
</dbReference>
<organism evidence="2 3">
    <name type="scientific">Bergeyella zoohelcum</name>
    <dbReference type="NCBI Taxonomy" id="1015"/>
    <lineage>
        <taxon>Bacteria</taxon>
        <taxon>Pseudomonadati</taxon>
        <taxon>Bacteroidota</taxon>
        <taxon>Flavobacteriia</taxon>
        <taxon>Flavobacteriales</taxon>
        <taxon>Weeksellaceae</taxon>
        <taxon>Bergeyella</taxon>
    </lineage>
</organism>
<dbReference type="EMBL" id="UYIV01000001">
    <property type="protein sequence ID" value="VDH02846.1"/>
    <property type="molecule type" value="Genomic_DNA"/>
</dbReference>
<evidence type="ECO:0000313" key="2">
    <source>
        <dbReference type="EMBL" id="VDH02846.1"/>
    </source>
</evidence>
<feature type="region of interest" description="Disordered" evidence="1">
    <location>
        <begin position="38"/>
        <end position="87"/>
    </location>
</feature>